<feature type="domain" description="AP complex mu/sigma subunit" evidence="11">
    <location>
        <begin position="22"/>
        <end position="162"/>
    </location>
</feature>
<evidence type="ECO:0000256" key="5">
    <source>
        <dbReference type="ARBA" id="ARBA00022475"/>
    </source>
</evidence>
<comment type="similarity">
    <text evidence="3 10">Belongs to the adaptor complexes small subunit family.</text>
</comment>
<keyword evidence="13" id="KW-1185">Reference proteome</keyword>
<dbReference type="Gene3D" id="3.30.450.60">
    <property type="match status" value="1"/>
</dbReference>
<dbReference type="PANTHER" id="PTHR11753">
    <property type="entry name" value="ADAPTOR COMPLEXES SMALL SUBUNIT FAMILY"/>
    <property type="match status" value="1"/>
</dbReference>
<evidence type="ECO:0000256" key="3">
    <source>
        <dbReference type="ARBA" id="ARBA00006972"/>
    </source>
</evidence>
<keyword evidence="5" id="KW-1003">Cell membrane</keyword>
<dbReference type="Proteomes" id="UP001642484">
    <property type="component" value="Unassembled WGS sequence"/>
</dbReference>
<proteinExistence type="inferred from homology"/>
<dbReference type="InterPro" id="IPR027156">
    <property type="entry name" value="APS2"/>
</dbReference>
<evidence type="ECO:0000256" key="6">
    <source>
        <dbReference type="ARBA" id="ARBA00022583"/>
    </source>
</evidence>
<evidence type="ECO:0000256" key="10">
    <source>
        <dbReference type="PIRNR" id="PIRNR015588"/>
    </source>
</evidence>
<keyword evidence="9" id="KW-0168">Coated pit</keyword>
<evidence type="ECO:0000256" key="7">
    <source>
        <dbReference type="ARBA" id="ARBA00022927"/>
    </source>
</evidence>
<dbReference type="EMBL" id="CAXAMN010017269">
    <property type="protein sequence ID" value="CAK9050137.1"/>
    <property type="molecule type" value="Genomic_DNA"/>
</dbReference>
<keyword evidence="6" id="KW-0254">Endocytosis</keyword>
<keyword evidence="8 10" id="KW-0472">Membrane</keyword>
<organism evidence="12 13">
    <name type="scientific">Durusdinium trenchii</name>
    <dbReference type="NCBI Taxonomy" id="1381693"/>
    <lineage>
        <taxon>Eukaryota</taxon>
        <taxon>Sar</taxon>
        <taxon>Alveolata</taxon>
        <taxon>Dinophyceae</taxon>
        <taxon>Suessiales</taxon>
        <taxon>Symbiodiniaceae</taxon>
        <taxon>Durusdinium</taxon>
    </lineage>
</organism>
<dbReference type="CDD" id="cd14833">
    <property type="entry name" value="AP2_sigma"/>
    <property type="match status" value="1"/>
</dbReference>
<dbReference type="InterPro" id="IPR022775">
    <property type="entry name" value="AP_mu_sigma_su"/>
</dbReference>
<evidence type="ECO:0000313" key="13">
    <source>
        <dbReference type="Proteomes" id="UP001642484"/>
    </source>
</evidence>
<comment type="caution">
    <text evidence="12">The sequence shown here is derived from an EMBL/GenBank/DDBJ whole genome shotgun (WGS) entry which is preliminary data.</text>
</comment>
<dbReference type="Pfam" id="PF01217">
    <property type="entry name" value="Clat_adaptor_s"/>
    <property type="match status" value="1"/>
</dbReference>
<evidence type="ECO:0000256" key="1">
    <source>
        <dbReference type="ARBA" id="ARBA00004236"/>
    </source>
</evidence>
<reference evidence="12 13" key="1">
    <citation type="submission" date="2024-02" db="EMBL/GenBank/DDBJ databases">
        <authorList>
            <person name="Chen Y."/>
            <person name="Shah S."/>
            <person name="Dougan E. K."/>
            <person name="Thang M."/>
            <person name="Chan C."/>
        </authorList>
    </citation>
    <scope>NUCLEOTIDE SEQUENCE [LARGE SCALE GENOMIC DNA]</scope>
</reference>
<evidence type="ECO:0000256" key="9">
    <source>
        <dbReference type="ARBA" id="ARBA00023176"/>
    </source>
</evidence>
<evidence type="ECO:0000256" key="8">
    <source>
        <dbReference type="ARBA" id="ARBA00023136"/>
    </source>
</evidence>
<sequence>MACPIANMCGCRLWLKPEGCRMIRFILLQNRQGKTRLSKWYVPFNASEKFKIESEIHRAVVTRDPRNTNFLEYRSYKIIYRRYAGMFFIFCVDMNDNELGILELIHLFVEVLDGYFGNVCELDLVFHFDKVYRILDELLLAGEVSETSTSKIIAIMKSVDKMD</sequence>
<accession>A0ABP0MH84</accession>
<protein>
    <recommendedName>
        <fullName evidence="10">AP complex subunit sigma</fullName>
    </recommendedName>
</protein>
<gene>
    <name evidence="12" type="ORF">CCMP2556_LOCUS25584</name>
</gene>
<dbReference type="InterPro" id="IPR016635">
    <property type="entry name" value="AP_complex_ssu"/>
</dbReference>
<name>A0ABP0MH84_9DINO</name>
<dbReference type="PIRSF" id="PIRSF015588">
    <property type="entry name" value="AP_complex_sigma"/>
    <property type="match status" value="1"/>
</dbReference>
<comment type="subcellular location">
    <subcellularLocation>
        <location evidence="1">Cell membrane</location>
    </subcellularLocation>
    <subcellularLocation>
        <location evidence="2">Membrane</location>
        <location evidence="2">Coated pit</location>
        <topology evidence="2">Peripheral membrane protein</topology>
        <orientation evidence="2">Cytoplasmic side</orientation>
    </subcellularLocation>
</comment>
<dbReference type="InterPro" id="IPR011012">
    <property type="entry name" value="Longin-like_dom_sf"/>
</dbReference>
<keyword evidence="7 10" id="KW-0653">Protein transport</keyword>
<evidence type="ECO:0000259" key="11">
    <source>
        <dbReference type="Pfam" id="PF01217"/>
    </source>
</evidence>
<dbReference type="SUPFAM" id="SSF64356">
    <property type="entry name" value="SNARE-like"/>
    <property type="match status" value="1"/>
</dbReference>
<evidence type="ECO:0000256" key="4">
    <source>
        <dbReference type="ARBA" id="ARBA00022448"/>
    </source>
</evidence>
<keyword evidence="4 10" id="KW-0813">Transport</keyword>
<evidence type="ECO:0000313" key="12">
    <source>
        <dbReference type="EMBL" id="CAK9050137.1"/>
    </source>
</evidence>
<evidence type="ECO:0000256" key="2">
    <source>
        <dbReference type="ARBA" id="ARBA00004277"/>
    </source>
</evidence>